<reference evidence="2" key="1">
    <citation type="journal article" date="2020" name="G3 (Bethesda)">
        <title>High-Quality Assemblies for Three Invasive Social Wasps from the &lt;i&gt;Vespula&lt;/i&gt; Genus.</title>
        <authorList>
            <person name="Harrop T.W.R."/>
            <person name="Guhlin J."/>
            <person name="McLaughlin G.M."/>
            <person name="Permina E."/>
            <person name="Stockwell P."/>
            <person name="Gilligan J."/>
            <person name="Le Lec M.F."/>
            <person name="Gruber M.A.M."/>
            <person name="Quinn O."/>
            <person name="Lovegrove M."/>
            <person name="Duncan E.J."/>
            <person name="Remnant E.J."/>
            <person name="Van Eeckhoven J."/>
            <person name="Graham B."/>
            <person name="Knapp R.A."/>
            <person name="Langford K.W."/>
            <person name="Kronenberg Z."/>
            <person name="Press M.O."/>
            <person name="Eacker S.M."/>
            <person name="Wilson-Rankin E.E."/>
            <person name="Purcell J."/>
            <person name="Lester P.J."/>
            <person name="Dearden P.K."/>
        </authorList>
    </citation>
    <scope>NUCLEOTIDE SEQUENCE</scope>
    <source>
        <strain evidence="2">Linc-1</strain>
    </source>
</reference>
<evidence type="ECO:0000313" key="2">
    <source>
        <dbReference type="EMBL" id="KAF7413635.1"/>
    </source>
</evidence>
<keyword evidence="3" id="KW-1185">Reference proteome</keyword>
<comment type="caution">
    <text evidence="2">The sequence shown here is derived from an EMBL/GenBank/DDBJ whole genome shotgun (WGS) entry which is preliminary data.</text>
</comment>
<feature type="region of interest" description="Disordered" evidence="1">
    <location>
        <begin position="1"/>
        <end position="23"/>
    </location>
</feature>
<feature type="compositionally biased region" description="Gly residues" evidence="1">
    <location>
        <begin position="7"/>
        <end position="16"/>
    </location>
</feature>
<dbReference type="Proteomes" id="UP000617340">
    <property type="component" value="Unassembled WGS sequence"/>
</dbReference>
<evidence type="ECO:0000313" key="3">
    <source>
        <dbReference type="Proteomes" id="UP000617340"/>
    </source>
</evidence>
<evidence type="ECO:0000256" key="1">
    <source>
        <dbReference type="SAM" id="MobiDB-lite"/>
    </source>
</evidence>
<proteinExistence type="predicted"/>
<accession>A0A834KXJ1</accession>
<gene>
    <name evidence="2" type="ORF">HZH68_002124</name>
</gene>
<dbReference type="EMBL" id="JACSDZ010000002">
    <property type="protein sequence ID" value="KAF7413635.1"/>
    <property type="molecule type" value="Genomic_DNA"/>
</dbReference>
<name>A0A834KXJ1_VESGE</name>
<protein>
    <submittedName>
        <fullName evidence="2">Uncharacterized protein</fullName>
    </submittedName>
</protein>
<dbReference type="AlphaFoldDB" id="A0A834KXJ1"/>
<sequence>MPCSLWQGGGGNGGREGWTKGEEDFDWSRRGTGTVSQIPQNVRLLKSLSLSLFGRVCGIACISHPTHRLNRRNLEFEFVGVTVTAAMSTNGRWVFLPLYRN</sequence>
<organism evidence="2 3">
    <name type="scientific">Vespula germanica</name>
    <name type="common">German yellow jacket</name>
    <name type="synonym">Paravespula germanica</name>
    <dbReference type="NCBI Taxonomy" id="30212"/>
    <lineage>
        <taxon>Eukaryota</taxon>
        <taxon>Metazoa</taxon>
        <taxon>Ecdysozoa</taxon>
        <taxon>Arthropoda</taxon>
        <taxon>Hexapoda</taxon>
        <taxon>Insecta</taxon>
        <taxon>Pterygota</taxon>
        <taxon>Neoptera</taxon>
        <taxon>Endopterygota</taxon>
        <taxon>Hymenoptera</taxon>
        <taxon>Apocrita</taxon>
        <taxon>Aculeata</taxon>
        <taxon>Vespoidea</taxon>
        <taxon>Vespidae</taxon>
        <taxon>Vespinae</taxon>
        <taxon>Vespula</taxon>
    </lineage>
</organism>